<gene>
    <name evidence="9" type="primary">trpF</name>
    <name evidence="11" type="ORF">CVIC9261_06655</name>
</gene>
<evidence type="ECO:0000256" key="8">
    <source>
        <dbReference type="ARBA" id="ARBA00023235"/>
    </source>
</evidence>
<evidence type="ECO:0000256" key="6">
    <source>
        <dbReference type="ARBA" id="ARBA00022822"/>
    </source>
</evidence>
<dbReference type="PANTHER" id="PTHR42894">
    <property type="entry name" value="N-(5'-PHOSPHORIBOSYL)ANTHRANILATE ISOMERASE"/>
    <property type="match status" value="1"/>
</dbReference>
<dbReference type="PANTHER" id="PTHR42894:SF1">
    <property type="entry name" value="N-(5'-PHOSPHORIBOSYL)ANTHRANILATE ISOMERASE"/>
    <property type="match status" value="1"/>
</dbReference>
<dbReference type="HAMAP" id="MF_00135">
    <property type="entry name" value="PRAI"/>
    <property type="match status" value="1"/>
</dbReference>
<keyword evidence="6 9" id="KW-0822">Tryptophan biosynthesis</keyword>
<comment type="catalytic activity">
    <reaction evidence="1 9">
        <text>N-(5-phospho-beta-D-ribosyl)anthranilate = 1-(2-carboxyphenylamino)-1-deoxy-D-ribulose 5-phosphate</text>
        <dbReference type="Rhea" id="RHEA:21540"/>
        <dbReference type="ChEBI" id="CHEBI:18277"/>
        <dbReference type="ChEBI" id="CHEBI:58613"/>
        <dbReference type="EC" id="5.3.1.24"/>
    </reaction>
</comment>
<evidence type="ECO:0000256" key="1">
    <source>
        <dbReference type="ARBA" id="ARBA00001164"/>
    </source>
</evidence>
<evidence type="ECO:0000256" key="5">
    <source>
        <dbReference type="ARBA" id="ARBA00022605"/>
    </source>
</evidence>
<keyword evidence="12" id="KW-1185">Reference proteome</keyword>
<dbReference type="InterPro" id="IPR044643">
    <property type="entry name" value="TrpF_fam"/>
</dbReference>
<dbReference type="GO" id="GO:0016853">
    <property type="term" value="F:isomerase activity"/>
    <property type="evidence" value="ECO:0007669"/>
    <property type="project" value="UniProtKB-KW"/>
</dbReference>
<dbReference type="InterPro" id="IPR011060">
    <property type="entry name" value="RibuloseP-bd_barrel"/>
</dbReference>
<dbReference type="EMBL" id="CP144916">
    <property type="protein sequence ID" value="WWC41381.1"/>
    <property type="molecule type" value="Genomic_DNA"/>
</dbReference>
<dbReference type="Gene3D" id="3.20.20.70">
    <property type="entry name" value="Aldolase class I"/>
    <property type="match status" value="1"/>
</dbReference>
<comment type="pathway">
    <text evidence="2 9">Amino-acid biosynthesis; L-tryptophan biosynthesis; L-tryptophan from chorismate: step 3/5.</text>
</comment>
<dbReference type="InterPro" id="IPR001240">
    <property type="entry name" value="PRAI_dom"/>
</dbReference>
<dbReference type="Pfam" id="PF00697">
    <property type="entry name" value="PRAI"/>
    <property type="match status" value="1"/>
</dbReference>
<keyword evidence="7 9" id="KW-0057">Aromatic amino acid biosynthesis</keyword>
<dbReference type="GeneID" id="93113774"/>
<evidence type="ECO:0000259" key="10">
    <source>
        <dbReference type="Pfam" id="PF00697"/>
    </source>
</evidence>
<dbReference type="CDD" id="cd00405">
    <property type="entry name" value="PRAI"/>
    <property type="match status" value="1"/>
</dbReference>
<name>A0ABZ2E6M3_9BACT</name>
<keyword evidence="8 9" id="KW-0413">Isomerase</keyword>
<reference evidence="11 12" key="1">
    <citation type="journal article" date="2017" name="Genome Biol. Evol.">
        <title>Comparative Genomic Analysis Identifies a Campylobacter Clade Deficient in Selenium Metabolism.</title>
        <authorList>
            <person name="Miller W.G."/>
            <person name="Yee E."/>
            <person name="Lopes B.S."/>
            <person name="Chapman M.H."/>
            <person name="Huynh S."/>
            <person name="Bono J.L."/>
            <person name="Parker C.T."/>
            <person name="Strachan N.J.C."/>
            <person name="Forbes K.J."/>
        </authorList>
    </citation>
    <scope>NUCLEOTIDE SEQUENCE [LARGE SCALE GENOMIC DNA]</scope>
    <source>
        <strain evidence="11 12">RM9261</strain>
    </source>
</reference>
<proteinExistence type="inferred from homology"/>
<evidence type="ECO:0000313" key="11">
    <source>
        <dbReference type="EMBL" id="WWC41381.1"/>
    </source>
</evidence>
<organism evidence="11 12">
    <name type="scientific">Campylobacter vicugnae</name>
    <dbReference type="NCBI Taxonomy" id="1660076"/>
    <lineage>
        <taxon>Bacteria</taxon>
        <taxon>Pseudomonadati</taxon>
        <taxon>Campylobacterota</taxon>
        <taxon>Epsilonproteobacteria</taxon>
        <taxon>Campylobacterales</taxon>
        <taxon>Campylobacteraceae</taxon>
        <taxon>Campylobacter</taxon>
    </lineage>
</organism>
<evidence type="ECO:0000256" key="9">
    <source>
        <dbReference type="HAMAP-Rule" id="MF_00135"/>
    </source>
</evidence>
<dbReference type="InterPro" id="IPR013785">
    <property type="entry name" value="Aldolase_TIM"/>
</dbReference>
<dbReference type="EC" id="5.3.1.24" evidence="3 9"/>
<evidence type="ECO:0000313" key="12">
    <source>
        <dbReference type="Proteomes" id="UP001318120"/>
    </source>
</evidence>
<keyword evidence="5 9" id="KW-0028">Amino-acid biosynthesis</keyword>
<dbReference type="RefSeq" id="WP_180380670.1">
    <property type="nucleotide sequence ID" value="NZ_CP018793.1"/>
</dbReference>
<evidence type="ECO:0000256" key="2">
    <source>
        <dbReference type="ARBA" id="ARBA00004664"/>
    </source>
</evidence>
<protein>
    <recommendedName>
        <fullName evidence="4 9">N-(5'-phosphoribosyl)anthranilate isomerase</fullName>
        <shortName evidence="9">PRAI</shortName>
        <ecNumber evidence="3 9">5.3.1.24</ecNumber>
    </recommendedName>
</protein>
<comment type="similarity">
    <text evidence="9">Belongs to the TrpF family.</text>
</comment>
<sequence length="205" mass="22413">MSILVKICGIKSQNEAQSVCEVNFNGKRVDFIGVILAKSPRQVDLDTAKKIVNIAHSYKIKAVGVYDSNNLDEILNSALEAKFDVVQIYTQASKQDFAKFSSNSIKLWQACSVGSILPDLNQNCDLVLYDAKGVNLGGNGVSFDWSLLDGVKSEFGLAGGLGVHNVKDALKSGAILLDFNSKLEDNNNMVKDPKKIYEILKIIRN</sequence>
<evidence type="ECO:0000256" key="7">
    <source>
        <dbReference type="ARBA" id="ARBA00023141"/>
    </source>
</evidence>
<evidence type="ECO:0000256" key="3">
    <source>
        <dbReference type="ARBA" id="ARBA00012572"/>
    </source>
</evidence>
<feature type="domain" description="N-(5'phosphoribosyl) anthranilate isomerase (PRAI)" evidence="10">
    <location>
        <begin position="5"/>
        <end position="200"/>
    </location>
</feature>
<accession>A0ABZ2E6M3</accession>
<dbReference type="SUPFAM" id="SSF51366">
    <property type="entry name" value="Ribulose-phoshate binding barrel"/>
    <property type="match status" value="1"/>
</dbReference>
<evidence type="ECO:0000256" key="4">
    <source>
        <dbReference type="ARBA" id="ARBA00022272"/>
    </source>
</evidence>
<dbReference type="Proteomes" id="UP001318120">
    <property type="component" value="Chromosome"/>
</dbReference>